<keyword evidence="4" id="KW-0677">Repeat</keyword>
<sequence length="363" mass="40441">MTESYLKQQKLITHTWSPDGQYVAVSIKNTSNADIFKVGQLEKVGTWQRVATLKDASQKINVLSWSVDNKILIGSDDRSVFVYRNNNNIWSKDLVIITNEKAILSGEWSPNGQKCVLGTACHKAFVLYYEEKNNWWHNEKIDGFYSSVTTCKFHPSGRVVGLGSTDQTFKLVSCVISGKLNFEDQSYNGVFKDIKSFGVILVNIALNGWANSLDFTQSGNKFAVAVHTGLIKQYSFNDDGTVIIDPDNESKNATYIREAKPFNKIIYINDQTLIGVGYDRKPVILSSEPSVKFTSFIEKCLAAEGEVQKSGSMAAAKQMFSGKGQKTEDDKFGHQTAITCINKVSDSLISTSDVNGIINFWRI</sequence>
<dbReference type="InterPro" id="IPR017383">
    <property type="entry name" value="ARPC1"/>
</dbReference>
<evidence type="ECO:0000256" key="2">
    <source>
        <dbReference type="ARBA" id="ARBA00022490"/>
    </source>
</evidence>
<evidence type="ECO:0000256" key="1">
    <source>
        <dbReference type="ARBA" id="ARBA00004496"/>
    </source>
</evidence>
<protein>
    <recommendedName>
        <fullName evidence="8">Actin-related protein 2/3 complex subunit</fullName>
    </recommendedName>
</protein>
<dbReference type="PANTHER" id="PTHR10709:SF2">
    <property type="entry name" value="ACTIN-RELATED PROTEIN 2_3 COMPLEX SUBUNIT"/>
    <property type="match status" value="1"/>
</dbReference>
<reference evidence="6" key="1">
    <citation type="submission" date="2021-01" db="EMBL/GenBank/DDBJ databases">
        <authorList>
            <consortium name="Genoscope - CEA"/>
            <person name="William W."/>
        </authorList>
    </citation>
    <scope>NUCLEOTIDE SEQUENCE</scope>
</reference>
<keyword evidence="3" id="KW-0853">WD repeat</keyword>
<dbReference type="GO" id="GO:0051015">
    <property type="term" value="F:actin filament binding"/>
    <property type="evidence" value="ECO:0007669"/>
    <property type="project" value="TreeGrafter"/>
</dbReference>
<dbReference type="SMART" id="SM00320">
    <property type="entry name" value="WD40"/>
    <property type="match status" value="4"/>
</dbReference>
<dbReference type="Pfam" id="PF00400">
    <property type="entry name" value="WD40"/>
    <property type="match status" value="1"/>
</dbReference>
<dbReference type="GO" id="GO:0005737">
    <property type="term" value="C:cytoplasm"/>
    <property type="evidence" value="ECO:0007669"/>
    <property type="project" value="UniProtKB-SubCell"/>
</dbReference>
<keyword evidence="2" id="KW-0963">Cytoplasm</keyword>
<name>A0A8S1L0P0_9CILI</name>
<comment type="subcellular location">
    <subcellularLocation>
        <location evidence="1">Cytoplasm</location>
    </subcellularLocation>
</comment>
<dbReference type="AlphaFoldDB" id="A0A8S1L0P0"/>
<comment type="caution">
    <text evidence="6">The sequence shown here is derived from an EMBL/GenBank/DDBJ whole genome shotgun (WGS) entry which is preliminary data.</text>
</comment>
<evidence type="ECO:0000256" key="3">
    <source>
        <dbReference type="ARBA" id="ARBA00022574"/>
    </source>
</evidence>
<keyword evidence="7" id="KW-1185">Reference proteome</keyword>
<dbReference type="GO" id="GO:0034314">
    <property type="term" value="P:Arp2/3 complex-mediated actin nucleation"/>
    <property type="evidence" value="ECO:0007669"/>
    <property type="project" value="InterPro"/>
</dbReference>
<proteinExistence type="predicted"/>
<accession>A0A8S1L0P0</accession>
<dbReference type="PANTHER" id="PTHR10709">
    <property type="entry name" value="ACTIN-RELATED PROTEIN 2/3 COMPLEX SUBUNIT 1"/>
    <property type="match status" value="1"/>
</dbReference>
<dbReference type="Proteomes" id="UP000692954">
    <property type="component" value="Unassembled WGS sequence"/>
</dbReference>
<evidence type="ECO:0008006" key="8">
    <source>
        <dbReference type="Google" id="ProtNLM"/>
    </source>
</evidence>
<evidence type="ECO:0000313" key="7">
    <source>
        <dbReference type="Proteomes" id="UP000692954"/>
    </source>
</evidence>
<dbReference type="EMBL" id="CAJJDN010000012">
    <property type="protein sequence ID" value="CAD8058396.1"/>
    <property type="molecule type" value="Genomic_DNA"/>
</dbReference>
<evidence type="ECO:0000256" key="5">
    <source>
        <dbReference type="ARBA" id="ARBA00023212"/>
    </source>
</evidence>
<keyword evidence="5" id="KW-0206">Cytoskeleton</keyword>
<evidence type="ECO:0000313" key="6">
    <source>
        <dbReference type="EMBL" id="CAD8058396.1"/>
    </source>
</evidence>
<dbReference type="GO" id="GO:0005885">
    <property type="term" value="C:Arp2/3 protein complex"/>
    <property type="evidence" value="ECO:0007669"/>
    <property type="project" value="InterPro"/>
</dbReference>
<dbReference type="InterPro" id="IPR001680">
    <property type="entry name" value="WD40_rpt"/>
</dbReference>
<gene>
    <name evidence="6" type="ORF">PSON_ATCC_30995.1.T0120180</name>
</gene>
<organism evidence="6 7">
    <name type="scientific">Paramecium sonneborni</name>
    <dbReference type="NCBI Taxonomy" id="65129"/>
    <lineage>
        <taxon>Eukaryota</taxon>
        <taxon>Sar</taxon>
        <taxon>Alveolata</taxon>
        <taxon>Ciliophora</taxon>
        <taxon>Intramacronucleata</taxon>
        <taxon>Oligohymenophorea</taxon>
        <taxon>Peniculida</taxon>
        <taxon>Parameciidae</taxon>
        <taxon>Paramecium</taxon>
    </lineage>
</organism>
<evidence type="ECO:0000256" key="4">
    <source>
        <dbReference type="ARBA" id="ARBA00022737"/>
    </source>
</evidence>
<dbReference type="OrthoDB" id="406844at2759"/>